<comment type="caution">
    <text evidence="3">The sequence shown here is derived from an EMBL/GenBank/DDBJ whole genome shotgun (WGS) entry which is preliminary data.</text>
</comment>
<feature type="transmembrane region" description="Helical" evidence="2">
    <location>
        <begin position="126"/>
        <end position="144"/>
    </location>
</feature>
<reference evidence="3" key="1">
    <citation type="submission" date="2021-01" db="EMBL/GenBank/DDBJ databases">
        <title>Whole genome shotgun sequence of Planobispora takensis NBRC 109077.</title>
        <authorList>
            <person name="Komaki H."/>
            <person name="Tamura T."/>
        </authorList>
    </citation>
    <scope>NUCLEOTIDE SEQUENCE</scope>
    <source>
        <strain evidence="3">NBRC 109077</strain>
    </source>
</reference>
<feature type="compositionally biased region" description="Low complexity" evidence="1">
    <location>
        <begin position="7"/>
        <end position="21"/>
    </location>
</feature>
<dbReference type="AlphaFoldDB" id="A0A8J3T2R4"/>
<evidence type="ECO:0000313" key="4">
    <source>
        <dbReference type="Proteomes" id="UP000634476"/>
    </source>
</evidence>
<evidence type="ECO:0000313" key="3">
    <source>
        <dbReference type="EMBL" id="GII04678.1"/>
    </source>
</evidence>
<feature type="transmembrane region" description="Helical" evidence="2">
    <location>
        <begin position="38"/>
        <end position="59"/>
    </location>
</feature>
<keyword evidence="2" id="KW-0472">Membrane</keyword>
<evidence type="ECO:0008006" key="5">
    <source>
        <dbReference type="Google" id="ProtNLM"/>
    </source>
</evidence>
<name>A0A8J3T2R4_9ACTN</name>
<keyword evidence="2" id="KW-1133">Transmembrane helix</keyword>
<gene>
    <name evidence="3" type="ORF">Pta02_66860</name>
</gene>
<keyword evidence="4" id="KW-1185">Reference proteome</keyword>
<sequence length="173" mass="18790">MTREEATATTGGASATARETAPAATGGRMRWGRFAWHYVEMVIAMFVGMAALGFLLSAAGLGLSHSEDPELAYLVMAFNMSVGMAVWMRYRGHGWASTLEMCAAMFVPVVPLFPLLWLGVIDAGGLMTFAHVAMFPLMLAAMLWRRHEYAGCAAWGRRPDHRAAAPITEPPAR</sequence>
<keyword evidence="2" id="KW-0812">Transmembrane</keyword>
<evidence type="ECO:0000256" key="2">
    <source>
        <dbReference type="SAM" id="Phobius"/>
    </source>
</evidence>
<dbReference type="EMBL" id="BOOK01000053">
    <property type="protein sequence ID" value="GII04678.1"/>
    <property type="molecule type" value="Genomic_DNA"/>
</dbReference>
<evidence type="ECO:0000256" key="1">
    <source>
        <dbReference type="SAM" id="MobiDB-lite"/>
    </source>
</evidence>
<dbReference type="Proteomes" id="UP000634476">
    <property type="component" value="Unassembled WGS sequence"/>
</dbReference>
<feature type="region of interest" description="Disordered" evidence="1">
    <location>
        <begin position="1"/>
        <end position="21"/>
    </location>
</feature>
<dbReference type="RefSeq" id="WP_203878918.1">
    <property type="nucleotide sequence ID" value="NZ_BOOK01000053.1"/>
</dbReference>
<feature type="transmembrane region" description="Helical" evidence="2">
    <location>
        <begin position="102"/>
        <end position="120"/>
    </location>
</feature>
<protein>
    <recommendedName>
        <fullName evidence="5">Flagellar biosynthetic protein FliP</fullName>
    </recommendedName>
</protein>
<feature type="transmembrane region" description="Helical" evidence="2">
    <location>
        <begin position="71"/>
        <end position="90"/>
    </location>
</feature>
<organism evidence="3 4">
    <name type="scientific">Planobispora takensis</name>
    <dbReference type="NCBI Taxonomy" id="1367882"/>
    <lineage>
        <taxon>Bacteria</taxon>
        <taxon>Bacillati</taxon>
        <taxon>Actinomycetota</taxon>
        <taxon>Actinomycetes</taxon>
        <taxon>Streptosporangiales</taxon>
        <taxon>Streptosporangiaceae</taxon>
        <taxon>Planobispora</taxon>
    </lineage>
</organism>
<accession>A0A8J3T2R4</accession>
<proteinExistence type="predicted"/>